<comment type="similarity">
    <text evidence="3 11">Belongs to the PIGX family.</text>
</comment>
<dbReference type="eggNOG" id="ENOG502QS8N">
    <property type="taxonomic scope" value="Eukaryota"/>
</dbReference>
<proteinExistence type="inferred from homology"/>
<evidence type="ECO:0000256" key="10">
    <source>
        <dbReference type="ARBA" id="ARBA00023180"/>
    </source>
</evidence>
<evidence type="ECO:0000256" key="8">
    <source>
        <dbReference type="ARBA" id="ARBA00022989"/>
    </source>
</evidence>
<dbReference type="GO" id="GO:0000030">
    <property type="term" value="F:mannosyltransferase activity"/>
    <property type="evidence" value="ECO:0007669"/>
    <property type="project" value="TreeGrafter"/>
</dbReference>
<evidence type="ECO:0000256" key="5">
    <source>
        <dbReference type="ARBA" id="ARBA00022502"/>
    </source>
</evidence>
<gene>
    <name evidence="12" type="ORF">GLAREA_11109</name>
</gene>
<accession>S3DCG3</accession>
<dbReference type="GO" id="GO:0005789">
    <property type="term" value="C:endoplasmic reticulum membrane"/>
    <property type="evidence" value="ECO:0007669"/>
    <property type="project" value="UniProtKB-SubCell"/>
</dbReference>
<evidence type="ECO:0000256" key="11">
    <source>
        <dbReference type="RuleBase" id="RU366056"/>
    </source>
</evidence>
<keyword evidence="13" id="KW-1185">Reference proteome</keyword>
<keyword evidence="9 11" id="KW-0472">Membrane</keyword>
<dbReference type="PANTHER" id="PTHR28533:SF1">
    <property type="entry name" value="PROTEIN PBN1"/>
    <property type="match status" value="1"/>
</dbReference>
<keyword evidence="7 11" id="KW-0256">Endoplasmic reticulum</keyword>
<evidence type="ECO:0000256" key="3">
    <source>
        <dbReference type="ARBA" id="ARBA00010345"/>
    </source>
</evidence>
<dbReference type="OMA" id="HELHIRW"/>
<protein>
    <recommendedName>
        <fullName evidence="4 11">Protein PBN1</fullName>
    </recommendedName>
</protein>
<reference evidence="12 13" key="1">
    <citation type="journal article" date="2013" name="BMC Genomics">
        <title>Genomics-driven discovery of the pneumocandin biosynthetic gene cluster in the fungus Glarea lozoyensis.</title>
        <authorList>
            <person name="Chen L."/>
            <person name="Yue Q."/>
            <person name="Zhang X."/>
            <person name="Xiang M."/>
            <person name="Wang C."/>
            <person name="Li S."/>
            <person name="Che Y."/>
            <person name="Ortiz-Lopez F.J."/>
            <person name="Bills G.F."/>
            <person name="Liu X."/>
            <person name="An Z."/>
        </authorList>
    </citation>
    <scope>NUCLEOTIDE SEQUENCE [LARGE SCALE GENOMIC DNA]</scope>
    <source>
        <strain evidence="13">ATCC 20868 / MF5171</strain>
    </source>
</reference>
<dbReference type="SMART" id="SM00780">
    <property type="entry name" value="PIG-X"/>
    <property type="match status" value="1"/>
</dbReference>
<evidence type="ECO:0000256" key="7">
    <source>
        <dbReference type="ARBA" id="ARBA00022824"/>
    </source>
</evidence>
<evidence type="ECO:0000313" key="13">
    <source>
        <dbReference type="Proteomes" id="UP000016922"/>
    </source>
</evidence>
<comment type="subcellular location">
    <subcellularLocation>
        <location evidence="11">Endoplasmic reticulum membrane</location>
        <topology evidence="11">Single-pass membrane protein</topology>
    </subcellularLocation>
    <subcellularLocation>
        <location evidence="1">Endoplasmic reticulum membrane</location>
        <topology evidence="1">Single-pass type III membrane protein</topology>
    </subcellularLocation>
</comment>
<evidence type="ECO:0000313" key="12">
    <source>
        <dbReference type="EMBL" id="EPE35410.1"/>
    </source>
</evidence>
<dbReference type="PANTHER" id="PTHR28533">
    <property type="entry name" value="PROTEIN PBN1"/>
    <property type="match status" value="1"/>
</dbReference>
<dbReference type="HOGENOM" id="CLU_030047_0_0_1"/>
<evidence type="ECO:0000256" key="2">
    <source>
        <dbReference type="ARBA" id="ARBA00004687"/>
    </source>
</evidence>
<comment type="pathway">
    <text evidence="2 11">Glycolipid biosynthesis; glycosylphosphatidylinositol-anchor biosynthesis.</text>
</comment>
<evidence type="ECO:0000256" key="4">
    <source>
        <dbReference type="ARBA" id="ARBA00020410"/>
    </source>
</evidence>
<dbReference type="OrthoDB" id="5546453at2759"/>
<dbReference type="Pfam" id="PF08320">
    <property type="entry name" value="PIG-X"/>
    <property type="match status" value="1"/>
</dbReference>
<evidence type="ECO:0000256" key="1">
    <source>
        <dbReference type="ARBA" id="ARBA00004643"/>
    </source>
</evidence>
<dbReference type="GeneID" id="19470151"/>
<dbReference type="GO" id="GO:1990529">
    <property type="term" value="C:glycosylphosphatidylinositol-mannosyltransferase I complex"/>
    <property type="evidence" value="ECO:0007669"/>
    <property type="project" value="TreeGrafter"/>
</dbReference>
<keyword evidence="5 11" id="KW-0337">GPI-anchor biosynthesis</keyword>
<dbReference type="UniPathway" id="UPA00196"/>
<dbReference type="Proteomes" id="UP000016922">
    <property type="component" value="Unassembled WGS sequence"/>
</dbReference>
<comment type="function">
    <text evidence="11">Required for proper folding and/or the stability of a subset of proteins in the endoplasmic reticulum. Component of glycosylphosphatidylinositol-mannosyltransferase 1 which transfers the first of the 4 mannoses in the GPI-anchor precursors during GPI-anchor biosynthesis. Probably acts by stabilizing the mannosyltransferase GPI14.</text>
</comment>
<dbReference type="RefSeq" id="XP_008077489.1">
    <property type="nucleotide sequence ID" value="XM_008079298.1"/>
</dbReference>
<dbReference type="InterPro" id="IPR042322">
    <property type="entry name" value="Pbn1"/>
</dbReference>
<sequence length="456" mass="50930">MRQRITFIQEPEYSTDPKTIHVTKNEKISTLSAKNVIAAREDRITFGFEELPQELYRLLKGCHELHIRWVSEREYSTLGPMASFTKLPVERFSLSAATQYYTPLSSLKDGFQTYLENKICSRSNSMCLSRVQELDTAASLDIDYDTISHALTITAFWPPTQWDIDLQNTNPKERMEVGILSVVPPQEREELSLGGFLTVVGEDTKPSPTLFSFPARHHSLPQTFSTSFNSPTGLHPTLKLSISASEPPFPPDERSCSLHAHLTLPRALFPDKYQFSDPLYLASKNLSALHHITSPIDLEAPSYTLTTWGSTLLLALAPPTLGPSFTAEIPLHLRYLPPSHNSSTYLEFAYPTLFWACPEDEGTKFPINPFDRTNVGYDGLFGPRTMFYHLSPEASEGGRLVNGLEVPVLGLEASGWVEWGTGAVVAVGFAWVVWCLLVGWGGGYGGKKEEGRKKRE</sequence>
<evidence type="ECO:0000256" key="6">
    <source>
        <dbReference type="ARBA" id="ARBA00022692"/>
    </source>
</evidence>
<keyword evidence="8 11" id="KW-1133">Transmembrane helix</keyword>
<keyword evidence="10" id="KW-0325">Glycoprotein</keyword>
<name>S3DCG3_GLAL2</name>
<keyword evidence="6 11" id="KW-0812">Transmembrane</keyword>
<organism evidence="12 13">
    <name type="scientific">Glarea lozoyensis (strain ATCC 20868 / MF5171)</name>
    <dbReference type="NCBI Taxonomy" id="1116229"/>
    <lineage>
        <taxon>Eukaryota</taxon>
        <taxon>Fungi</taxon>
        <taxon>Dikarya</taxon>
        <taxon>Ascomycota</taxon>
        <taxon>Pezizomycotina</taxon>
        <taxon>Leotiomycetes</taxon>
        <taxon>Helotiales</taxon>
        <taxon>Helotiaceae</taxon>
        <taxon>Glarea</taxon>
    </lineage>
</organism>
<dbReference type="STRING" id="1116229.S3DCG3"/>
<dbReference type="KEGG" id="glz:GLAREA_11109"/>
<dbReference type="InterPro" id="IPR013233">
    <property type="entry name" value="PIG-X/PBN1"/>
</dbReference>
<dbReference type="GO" id="GO:0006506">
    <property type="term" value="P:GPI anchor biosynthetic process"/>
    <property type="evidence" value="ECO:0007669"/>
    <property type="project" value="UniProtKB-UniPathway"/>
</dbReference>
<feature type="transmembrane region" description="Helical" evidence="11">
    <location>
        <begin position="419"/>
        <end position="445"/>
    </location>
</feature>
<evidence type="ECO:0000256" key="9">
    <source>
        <dbReference type="ARBA" id="ARBA00023136"/>
    </source>
</evidence>
<dbReference type="AlphaFoldDB" id="S3DCG3"/>
<dbReference type="EMBL" id="KE145354">
    <property type="protein sequence ID" value="EPE35410.1"/>
    <property type="molecule type" value="Genomic_DNA"/>
</dbReference>